<keyword evidence="9 11" id="KW-0472">Membrane</keyword>
<sequence>MIENIRERIQKLIKSREFIICGICFILFFFLVIRIFDLQIVKKDYYLNNYIQKAQKTIYSSGTRGNIYDRNGNILAYNKLAYSVTMEDLVESGNTKNNELNSIIYTAISLIETNGDTLDGSFPIILDSAGKPEFSFASDSARNTFLINVYGLSSKEDIATKGLSDASALEVFTYMCGKDKYELGDEYSTDMKLKILTVRYNLSLNSYQKYITTTIASDVSDKTVAAIYENSTKLTGVTISEGSIRVYDESSCFSHILGYTGLISDEQLQELNAAGGDYVSGDMVGKSGIEEVMDTYLQGKRGEETVFVNSLGSIIESVSKTNPEAGNDVYLTIDKNLQIASYNILEQKLAGILYSKIKNGDVQNTANSTMNIGIKEVYFQMINNNVLDLNSFSDDGATDNEKRVYSKFKGKFDSVQSYLSSQLYDQGQTTLSAMPEEYQTYVHYIFDLLKNDNILVEDNIDTKDETYVAWNNGSIGLSEFLSHAIAENWIDASNISPDSRYADSDQIYAALAEYILSNLSSDSGFSKKIYYYLIENGTISGNEICMLLFDQGVLAADEASYTSLASGNGGTAYNFMMEQIRLIHITPAQIALDPCSGSVTVTDPDNGNVLALVTYPGYDNNLLSGKVDAKYWNSLNNDLSLPLYNRATQSRMAPGSTFKMVSAVAGMESGVITPGTLIHDEGLFTKISPNAKCWKYPSSHGDVNVVGALSVSCNYFFYEVGYRLSLGQTGVYDSNQGLSVIKKYAEMLGLTSLSGVEILENDPLFSKTDAVRTAIGQGSNAYTGVQLARYVNTVANSGKNYSLTLLNKVVTPSGTVEKEFKPNLESTAAVSQSTWDAVHQGMRSVATTGTGAKTFKDFPIEVAAKSGTAQENALRSNHAVYVAYAPYSAPEMAMSVVIPYGDSSGYCAEVVRDIINFYFNGPGETSIEDGTASVPSSGIVGD</sequence>
<dbReference type="InterPro" id="IPR012338">
    <property type="entry name" value="Beta-lactam/transpept-like"/>
</dbReference>
<dbReference type="GO" id="GO:0005886">
    <property type="term" value="C:plasma membrane"/>
    <property type="evidence" value="ECO:0007669"/>
    <property type="project" value="UniProtKB-SubCell"/>
</dbReference>
<dbReference type="PANTHER" id="PTHR30627:SF2">
    <property type="entry name" value="PEPTIDOGLYCAN D,D-TRANSPEPTIDASE MRDA"/>
    <property type="match status" value="1"/>
</dbReference>
<evidence type="ECO:0000256" key="8">
    <source>
        <dbReference type="ARBA" id="ARBA00022989"/>
    </source>
</evidence>
<evidence type="ECO:0000313" key="14">
    <source>
        <dbReference type="EMBL" id="SHI30755.1"/>
    </source>
</evidence>
<evidence type="ECO:0000256" key="11">
    <source>
        <dbReference type="SAM" id="Phobius"/>
    </source>
</evidence>
<keyword evidence="4" id="KW-1003">Cell membrane</keyword>
<proteinExistence type="inferred from homology"/>
<dbReference type="SUPFAM" id="SSF56601">
    <property type="entry name" value="beta-lactamase/transpeptidase-like"/>
    <property type="match status" value="1"/>
</dbReference>
<dbReference type="EMBL" id="FQYT01000002">
    <property type="protein sequence ID" value="SHI30755.1"/>
    <property type="molecule type" value="Genomic_DNA"/>
</dbReference>
<evidence type="ECO:0000256" key="4">
    <source>
        <dbReference type="ARBA" id="ARBA00022475"/>
    </source>
</evidence>
<dbReference type="InterPro" id="IPR050515">
    <property type="entry name" value="Beta-lactam/transpept"/>
</dbReference>
<dbReference type="Pfam" id="PF00905">
    <property type="entry name" value="Transpeptidase"/>
    <property type="match status" value="1"/>
</dbReference>
<dbReference type="PANTHER" id="PTHR30627">
    <property type="entry name" value="PEPTIDOGLYCAN D,D-TRANSPEPTIDASE"/>
    <property type="match status" value="1"/>
</dbReference>
<evidence type="ECO:0000259" key="13">
    <source>
        <dbReference type="Pfam" id="PF03717"/>
    </source>
</evidence>
<dbReference type="SUPFAM" id="SSF56519">
    <property type="entry name" value="Penicillin binding protein dimerisation domain"/>
    <property type="match status" value="1"/>
</dbReference>
<keyword evidence="7" id="KW-0573">Peptidoglycan synthesis</keyword>
<feature type="domain" description="Penicillin-binding protein dimerisation" evidence="13">
    <location>
        <begin position="61"/>
        <end position="317"/>
    </location>
</feature>
<keyword evidence="10" id="KW-0961">Cell wall biogenesis/degradation</keyword>
<dbReference type="Pfam" id="PF03717">
    <property type="entry name" value="PBP_dimer"/>
    <property type="match status" value="1"/>
</dbReference>
<organism evidence="14 15">
    <name type="scientific">Parasporobacterium paucivorans DSM 15970</name>
    <dbReference type="NCBI Taxonomy" id="1122934"/>
    <lineage>
        <taxon>Bacteria</taxon>
        <taxon>Bacillati</taxon>
        <taxon>Bacillota</taxon>
        <taxon>Clostridia</taxon>
        <taxon>Lachnospirales</taxon>
        <taxon>Lachnospiraceae</taxon>
        <taxon>Parasporobacterium</taxon>
    </lineage>
</organism>
<evidence type="ECO:0000313" key="15">
    <source>
        <dbReference type="Proteomes" id="UP000184342"/>
    </source>
</evidence>
<keyword evidence="8 11" id="KW-1133">Transmembrane helix</keyword>
<name>A0A1M6A2S8_9FIRM</name>
<dbReference type="Gene3D" id="3.90.1310.10">
    <property type="entry name" value="Penicillin-binding protein 2a (Domain 2)"/>
    <property type="match status" value="1"/>
</dbReference>
<dbReference type="Gene3D" id="3.40.710.10">
    <property type="entry name" value="DD-peptidase/beta-lactamase superfamily"/>
    <property type="match status" value="1"/>
</dbReference>
<dbReference type="Proteomes" id="UP000184342">
    <property type="component" value="Unassembled WGS sequence"/>
</dbReference>
<comment type="subcellular location">
    <subcellularLocation>
        <location evidence="2">Cell membrane</location>
    </subcellularLocation>
    <subcellularLocation>
        <location evidence="1">Membrane</location>
        <topology evidence="1">Single-pass membrane protein</topology>
    </subcellularLocation>
</comment>
<evidence type="ECO:0000256" key="2">
    <source>
        <dbReference type="ARBA" id="ARBA00004236"/>
    </source>
</evidence>
<dbReference type="OrthoDB" id="9757901at2"/>
<dbReference type="GO" id="GO:0008360">
    <property type="term" value="P:regulation of cell shape"/>
    <property type="evidence" value="ECO:0007669"/>
    <property type="project" value="UniProtKB-KW"/>
</dbReference>
<feature type="domain" description="Penicillin-binding protein transpeptidase" evidence="12">
    <location>
        <begin position="597"/>
        <end position="915"/>
    </location>
</feature>
<evidence type="ECO:0000256" key="10">
    <source>
        <dbReference type="ARBA" id="ARBA00023316"/>
    </source>
</evidence>
<evidence type="ECO:0000256" key="7">
    <source>
        <dbReference type="ARBA" id="ARBA00022984"/>
    </source>
</evidence>
<dbReference type="GO" id="GO:0008658">
    <property type="term" value="F:penicillin binding"/>
    <property type="evidence" value="ECO:0007669"/>
    <property type="project" value="InterPro"/>
</dbReference>
<evidence type="ECO:0000256" key="5">
    <source>
        <dbReference type="ARBA" id="ARBA00022692"/>
    </source>
</evidence>
<evidence type="ECO:0000256" key="1">
    <source>
        <dbReference type="ARBA" id="ARBA00004167"/>
    </source>
</evidence>
<dbReference type="InterPro" id="IPR001460">
    <property type="entry name" value="PCN-bd_Tpept"/>
</dbReference>
<keyword evidence="6" id="KW-0133">Cell shape</keyword>
<dbReference type="GO" id="GO:0071972">
    <property type="term" value="F:peptidoglycan L,D-transpeptidase activity"/>
    <property type="evidence" value="ECO:0007669"/>
    <property type="project" value="TreeGrafter"/>
</dbReference>
<keyword evidence="15" id="KW-1185">Reference proteome</keyword>
<gene>
    <name evidence="14" type="ORF">SAMN02745691_00042</name>
</gene>
<dbReference type="RefSeq" id="WP_073992351.1">
    <property type="nucleotide sequence ID" value="NZ_FQYT01000002.1"/>
</dbReference>
<dbReference type="InterPro" id="IPR005311">
    <property type="entry name" value="PBP_dimer"/>
</dbReference>
<dbReference type="STRING" id="1122934.SAMN02745691_00042"/>
<evidence type="ECO:0000256" key="6">
    <source>
        <dbReference type="ARBA" id="ARBA00022960"/>
    </source>
</evidence>
<dbReference type="InterPro" id="IPR036138">
    <property type="entry name" value="PBP_dimer_sf"/>
</dbReference>
<protein>
    <submittedName>
        <fullName evidence="14">Penicillin-binding protein 2</fullName>
    </submittedName>
</protein>
<dbReference type="GO" id="GO:0071555">
    <property type="term" value="P:cell wall organization"/>
    <property type="evidence" value="ECO:0007669"/>
    <property type="project" value="UniProtKB-KW"/>
</dbReference>
<reference evidence="14 15" key="1">
    <citation type="submission" date="2016-11" db="EMBL/GenBank/DDBJ databases">
        <authorList>
            <person name="Jaros S."/>
            <person name="Januszkiewicz K."/>
            <person name="Wedrychowicz H."/>
        </authorList>
    </citation>
    <scope>NUCLEOTIDE SEQUENCE [LARGE SCALE GENOMIC DNA]</scope>
    <source>
        <strain evidence="14 15">DSM 15970</strain>
    </source>
</reference>
<accession>A0A1M6A2S8</accession>
<evidence type="ECO:0000256" key="9">
    <source>
        <dbReference type="ARBA" id="ARBA00023136"/>
    </source>
</evidence>
<feature type="transmembrane region" description="Helical" evidence="11">
    <location>
        <begin position="18"/>
        <end position="36"/>
    </location>
</feature>
<dbReference type="AlphaFoldDB" id="A0A1M6A2S8"/>
<dbReference type="GO" id="GO:0009252">
    <property type="term" value="P:peptidoglycan biosynthetic process"/>
    <property type="evidence" value="ECO:0007669"/>
    <property type="project" value="UniProtKB-KW"/>
</dbReference>
<comment type="similarity">
    <text evidence="3">Belongs to the transpeptidase family.</text>
</comment>
<keyword evidence="5 11" id="KW-0812">Transmembrane</keyword>
<evidence type="ECO:0000259" key="12">
    <source>
        <dbReference type="Pfam" id="PF00905"/>
    </source>
</evidence>
<evidence type="ECO:0000256" key="3">
    <source>
        <dbReference type="ARBA" id="ARBA00007171"/>
    </source>
</evidence>